<feature type="transmembrane region" description="Helical" evidence="1">
    <location>
        <begin position="158"/>
        <end position="181"/>
    </location>
</feature>
<proteinExistence type="predicted"/>
<evidence type="ECO:0008006" key="4">
    <source>
        <dbReference type="Google" id="ProtNLM"/>
    </source>
</evidence>
<dbReference type="EMBL" id="QCZG01000007">
    <property type="protein sequence ID" value="PWA12643.1"/>
    <property type="molecule type" value="Genomic_DNA"/>
</dbReference>
<feature type="transmembrane region" description="Helical" evidence="1">
    <location>
        <begin position="116"/>
        <end position="138"/>
    </location>
</feature>
<evidence type="ECO:0000313" key="2">
    <source>
        <dbReference type="EMBL" id="PWA12643.1"/>
    </source>
</evidence>
<dbReference type="Proteomes" id="UP000245998">
    <property type="component" value="Unassembled WGS sequence"/>
</dbReference>
<evidence type="ECO:0000256" key="1">
    <source>
        <dbReference type="SAM" id="Phobius"/>
    </source>
</evidence>
<keyword evidence="1" id="KW-1133">Transmembrane helix</keyword>
<keyword evidence="3" id="KW-1185">Reference proteome</keyword>
<keyword evidence="1" id="KW-0472">Membrane</keyword>
<protein>
    <recommendedName>
        <fullName evidence="4">Yip1 domain-containing protein</fullName>
    </recommendedName>
</protein>
<dbReference type="RefSeq" id="WP_116553847.1">
    <property type="nucleotide sequence ID" value="NZ_QCZG01000007.1"/>
</dbReference>
<feature type="transmembrane region" description="Helical" evidence="1">
    <location>
        <begin position="77"/>
        <end position="104"/>
    </location>
</feature>
<gene>
    <name evidence="2" type="ORF">DCC39_05325</name>
</gene>
<accession>A0A2U1K6Q7</accession>
<keyword evidence="1" id="KW-0812">Transmembrane</keyword>
<feature type="transmembrane region" description="Helical" evidence="1">
    <location>
        <begin position="193"/>
        <end position="219"/>
    </location>
</feature>
<evidence type="ECO:0000313" key="3">
    <source>
        <dbReference type="Proteomes" id="UP000245998"/>
    </source>
</evidence>
<sequence length="224" mass="25512">MYYLNVLKLFVSFGDQLDRISHAERIRNVWKLTGLLVFASIVTYGLMAYMGIGSALIMSGGAAYTPAEYESSKLWFIIGRSLAGAVSALAMICIPAMIFKWLIIEVPFQKLMAMQLGVFVIVLIERLTWIPLAVFFGLDWFVSPFSFGVIASHLTSKPWLIYFFGSISIFQLWIISFQIKFLNRMLGEKEKSVWLAVIFLRFLEWVLAAIVVFGSPYVIGRWFS</sequence>
<name>A0A2U1K6Q7_9BACI</name>
<dbReference type="AlphaFoldDB" id="A0A2U1K6Q7"/>
<comment type="caution">
    <text evidence="2">The sequence shown here is derived from an EMBL/GenBank/DDBJ whole genome shotgun (WGS) entry which is preliminary data.</text>
</comment>
<reference evidence="2 3" key="1">
    <citation type="submission" date="2018-04" db="EMBL/GenBank/DDBJ databases">
        <title>Camelliibacillus theae gen. nov., sp. nov., isolated from Pu'er tea.</title>
        <authorList>
            <person name="Niu L."/>
        </authorList>
    </citation>
    <scope>NUCLEOTIDE SEQUENCE [LARGE SCALE GENOMIC DNA]</scope>
    <source>
        <strain evidence="2 3">T8</strain>
    </source>
</reference>
<organism evidence="2 3">
    <name type="scientific">Pueribacillus theae</name>
    <dbReference type="NCBI Taxonomy" id="2171751"/>
    <lineage>
        <taxon>Bacteria</taxon>
        <taxon>Bacillati</taxon>
        <taxon>Bacillota</taxon>
        <taxon>Bacilli</taxon>
        <taxon>Bacillales</taxon>
        <taxon>Bacillaceae</taxon>
        <taxon>Pueribacillus</taxon>
    </lineage>
</organism>
<dbReference type="OrthoDB" id="2455856at2"/>
<feature type="transmembrane region" description="Helical" evidence="1">
    <location>
        <begin position="35"/>
        <end position="57"/>
    </location>
</feature>